<dbReference type="InterPro" id="IPR019151">
    <property type="entry name" value="Proteasome_assmbl_chaperone_2"/>
</dbReference>
<dbReference type="Gene3D" id="3.40.50.10900">
    <property type="entry name" value="PAC-like subunit"/>
    <property type="match status" value="1"/>
</dbReference>
<gene>
    <name evidence="1" type="ORF">O0235_04055</name>
</gene>
<sequence length="290" mass="31745">MEHLKLDSLPELRSPLVVCAFAGWNDAASAATNAARFVVRRFGARKFGSFDPEPFFDFREVRPLVRLTVRGEREITWPSNEAYFARNPTGPHDVVVFIGTEPNLKWRTFAGELVELAQAVRAELVLTLGALLADVPHTRPVRVTGSALDPAVAERLGLQPSRYEGPTGIVGVLHTALRDAGLAGATLWANVPHYLTSSQNPAATAALLRRVSGLLGVEFDLAEMDAAAQRFVAEVEGALQANPEAQEYVRRLEASYEEAAPEAPQLPRGEDLVLDIERFLREQREGRGEG</sequence>
<name>A0ABY7M885_9CHLR</name>
<dbReference type="InterPro" id="IPR008492">
    <property type="entry name" value="Rv2714-like"/>
</dbReference>
<reference evidence="1 2" key="1">
    <citation type="journal article" date="2023" name="ISME J.">
        <title>Thermophilic Dehalococcoidia with unusual traits shed light on an unexpected past.</title>
        <authorList>
            <person name="Palmer M."/>
            <person name="Covington J.K."/>
            <person name="Zhou E.M."/>
            <person name="Thomas S.C."/>
            <person name="Habib N."/>
            <person name="Seymour C.O."/>
            <person name="Lai D."/>
            <person name="Johnston J."/>
            <person name="Hashimi A."/>
            <person name="Jiao J.Y."/>
            <person name="Muok A.R."/>
            <person name="Liu L."/>
            <person name="Xian W.D."/>
            <person name="Zhi X.Y."/>
            <person name="Li M.M."/>
            <person name="Silva L.P."/>
            <person name="Bowen B.P."/>
            <person name="Louie K."/>
            <person name="Briegel A."/>
            <person name="Pett-Ridge J."/>
            <person name="Weber P.K."/>
            <person name="Tocheva E.I."/>
            <person name="Woyke T."/>
            <person name="Northen T.R."/>
            <person name="Mayali X."/>
            <person name="Li W.J."/>
            <person name="Hedlund B.P."/>
        </authorList>
    </citation>
    <scope>NUCLEOTIDE SEQUENCE [LARGE SCALE GENOMIC DNA]</scope>
    <source>
        <strain evidence="1 2">YIM 72310</strain>
    </source>
</reference>
<dbReference type="InterPro" id="IPR038389">
    <property type="entry name" value="PSMG2_sf"/>
</dbReference>
<keyword evidence="2" id="KW-1185">Reference proteome</keyword>
<organism evidence="1 2">
    <name type="scientific">Tepidiforma flava</name>
    <dbReference type="NCBI Taxonomy" id="3004094"/>
    <lineage>
        <taxon>Bacteria</taxon>
        <taxon>Bacillati</taxon>
        <taxon>Chloroflexota</taxon>
        <taxon>Tepidiformia</taxon>
        <taxon>Tepidiformales</taxon>
        <taxon>Tepidiformaceae</taxon>
        <taxon>Tepidiforma</taxon>
    </lineage>
</organism>
<dbReference type="Pfam" id="PF09754">
    <property type="entry name" value="PAC2"/>
    <property type="match status" value="1"/>
</dbReference>
<dbReference type="SUPFAM" id="SSF159659">
    <property type="entry name" value="Cgl1923-like"/>
    <property type="match status" value="1"/>
</dbReference>
<accession>A0ABY7M885</accession>
<evidence type="ECO:0000313" key="2">
    <source>
        <dbReference type="Proteomes" id="UP001212803"/>
    </source>
</evidence>
<dbReference type="Proteomes" id="UP001212803">
    <property type="component" value="Chromosome"/>
</dbReference>
<dbReference type="EMBL" id="CP115149">
    <property type="protein sequence ID" value="WBL36740.1"/>
    <property type="molecule type" value="Genomic_DNA"/>
</dbReference>
<evidence type="ECO:0000313" key="1">
    <source>
        <dbReference type="EMBL" id="WBL36740.1"/>
    </source>
</evidence>
<dbReference type="RefSeq" id="WP_270057257.1">
    <property type="nucleotide sequence ID" value="NZ_CP115149.1"/>
</dbReference>
<dbReference type="PIRSF" id="PIRSF028754">
    <property type="entry name" value="UCP028754"/>
    <property type="match status" value="1"/>
</dbReference>
<proteinExistence type="predicted"/>
<protein>
    <submittedName>
        <fullName evidence="1">PAC2 family protein</fullName>
    </submittedName>
</protein>